<evidence type="ECO:0000313" key="2">
    <source>
        <dbReference type="Proteomes" id="UP000006038"/>
    </source>
</evidence>
<sequence length="60" mass="6903">IDEIIRATTRKASPNLKLIYFLCGDSDFVCYINIRSESVQVYNDPANNKSDSNHELRIQI</sequence>
<name>J3LXN5_ORYBR</name>
<dbReference type="EnsemblPlants" id="OB04G19100.1">
    <property type="protein sequence ID" value="OB04G19100.1"/>
    <property type="gene ID" value="OB04G19100"/>
</dbReference>
<dbReference type="HOGENOM" id="CLU_2948777_0_0_1"/>
<proteinExistence type="predicted"/>
<dbReference type="AlphaFoldDB" id="J3LXN5"/>
<reference evidence="1" key="1">
    <citation type="journal article" date="2013" name="Nat. Commun.">
        <title>Whole-genome sequencing of Oryza brachyantha reveals mechanisms underlying Oryza genome evolution.</title>
        <authorList>
            <person name="Chen J."/>
            <person name="Huang Q."/>
            <person name="Gao D."/>
            <person name="Wang J."/>
            <person name="Lang Y."/>
            <person name="Liu T."/>
            <person name="Li B."/>
            <person name="Bai Z."/>
            <person name="Luis Goicoechea J."/>
            <person name="Liang C."/>
            <person name="Chen C."/>
            <person name="Zhang W."/>
            <person name="Sun S."/>
            <person name="Liao Y."/>
            <person name="Zhang X."/>
            <person name="Yang L."/>
            <person name="Song C."/>
            <person name="Wang M."/>
            <person name="Shi J."/>
            <person name="Liu G."/>
            <person name="Liu J."/>
            <person name="Zhou H."/>
            <person name="Zhou W."/>
            <person name="Yu Q."/>
            <person name="An N."/>
            <person name="Chen Y."/>
            <person name="Cai Q."/>
            <person name="Wang B."/>
            <person name="Liu B."/>
            <person name="Min J."/>
            <person name="Huang Y."/>
            <person name="Wu H."/>
            <person name="Li Z."/>
            <person name="Zhang Y."/>
            <person name="Yin Y."/>
            <person name="Song W."/>
            <person name="Jiang J."/>
            <person name="Jackson S.A."/>
            <person name="Wing R.A."/>
            <person name="Wang J."/>
            <person name="Chen M."/>
        </authorList>
    </citation>
    <scope>NUCLEOTIDE SEQUENCE [LARGE SCALE GENOMIC DNA]</scope>
    <source>
        <strain evidence="1">cv. IRGC 101232</strain>
    </source>
</reference>
<protein>
    <submittedName>
        <fullName evidence="1">Uncharacterized protein</fullName>
    </submittedName>
</protein>
<dbReference type="Gramene" id="OB04G19100.1">
    <property type="protein sequence ID" value="OB04G19100.1"/>
    <property type="gene ID" value="OB04G19100"/>
</dbReference>
<organism evidence="1">
    <name type="scientific">Oryza brachyantha</name>
    <name type="common">malo sina</name>
    <dbReference type="NCBI Taxonomy" id="4533"/>
    <lineage>
        <taxon>Eukaryota</taxon>
        <taxon>Viridiplantae</taxon>
        <taxon>Streptophyta</taxon>
        <taxon>Embryophyta</taxon>
        <taxon>Tracheophyta</taxon>
        <taxon>Spermatophyta</taxon>
        <taxon>Magnoliopsida</taxon>
        <taxon>Liliopsida</taxon>
        <taxon>Poales</taxon>
        <taxon>Poaceae</taxon>
        <taxon>BOP clade</taxon>
        <taxon>Oryzoideae</taxon>
        <taxon>Oryzeae</taxon>
        <taxon>Oryzinae</taxon>
        <taxon>Oryza</taxon>
    </lineage>
</organism>
<reference evidence="1" key="2">
    <citation type="submission" date="2013-04" db="UniProtKB">
        <authorList>
            <consortium name="EnsemblPlants"/>
        </authorList>
    </citation>
    <scope>IDENTIFICATION</scope>
</reference>
<keyword evidence="2" id="KW-1185">Reference proteome</keyword>
<accession>J3LXN5</accession>
<evidence type="ECO:0000313" key="1">
    <source>
        <dbReference type="EnsemblPlants" id="OB04G19100.1"/>
    </source>
</evidence>
<dbReference type="Proteomes" id="UP000006038">
    <property type="component" value="Chromosome 4"/>
</dbReference>